<gene>
    <name evidence="2" type="ORF">BXT84_03860</name>
</gene>
<protein>
    <recommendedName>
        <fullName evidence="4">Stage II sporulation protein P</fullName>
    </recommendedName>
</protein>
<organism evidence="2 3">
    <name type="scientific">Sulfobacillus thermotolerans</name>
    <dbReference type="NCBI Taxonomy" id="338644"/>
    <lineage>
        <taxon>Bacteria</taxon>
        <taxon>Bacillati</taxon>
        <taxon>Bacillota</taxon>
        <taxon>Clostridia</taxon>
        <taxon>Eubacteriales</taxon>
        <taxon>Clostridiales Family XVII. Incertae Sedis</taxon>
        <taxon>Sulfobacillus</taxon>
    </lineage>
</organism>
<dbReference type="Pfam" id="PF07454">
    <property type="entry name" value="SpoIIP"/>
    <property type="match status" value="1"/>
</dbReference>
<name>A0ABM6RPE0_9FIRM</name>
<keyword evidence="3" id="KW-1185">Reference proteome</keyword>
<keyword evidence="1" id="KW-1133">Transmembrane helix</keyword>
<feature type="transmembrane region" description="Helical" evidence="1">
    <location>
        <begin position="53"/>
        <end position="73"/>
    </location>
</feature>
<evidence type="ECO:0008006" key="4">
    <source>
        <dbReference type="Google" id="ProtNLM"/>
    </source>
</evidence>
<evidence type="ECO:0000313" key="2">
    <source>
        <dbReference type="EMBL" id="AUW93194.1"/>
    </source>
</evidence>
<evidence type="ECO:0000313" key="3">
    <source>
        <dbReference type="Proteomes" id="UP000325292"/>
    </source>
</evidence>
<dbReference type="NCBIfam" id="TIGR02867">
    <property type="entry name" value="spore_II_P"/>
    <property type="match status" value="1"/>
</dbReference>
<accession>A0ABM6RPE0</accession>
<dbReference type="EMBL" id="CP019454">
    <property type="protein sequence ID" value="AUW93194.1"/>
    <property type="molecule type" value="Genomic_DNA"/>
</dbReference>
<dbReference type="Proteomes" id="UP000325292">
    <property type="component" value="Chromosome"/>
</dbReference>
<reference evidence="2 3" key="1">
    <citation type="journal article" date="2019" name="Sci. Rep.">
        <title>Sulfobacillus thermotolerans: new insights into resistance and metabolic capacities of acidophilic chemolithotrophs.</title>
        <authorList>
            <person name="Panyushkina A.E."/>
            <person name="Babenko V.V."/>
            <person name="Nikitina A.S."/>
            <person name="Selezneva O.V."/>
            <person name="Tsaplina I.A."/>
            <person name="Letarova M.A."/>
            <person name="Kostryukova E.S."/>
            <person name="Letarov A.V."/>
        </authorList>
    </citation>
    <scope>NUCLEOTIDE SEQUENCE [LARGE SCALE GENOMIC DNA]</scope>
    <source>
        <strain evidence="2 3">Kr1</strain>
    </source>
</reference>
<keyword evidence="1" id="KW-0472">Membrane</keyword>
<evidence type="ECO:0000256" key="1">
    <source>
        <dbReference type="SAM" id="Phobius"/>
    </source>
</evidence>
<keyword evidence="1" id="KW-0812">Transmembrane</keyword>
<dbReference type="InterPro" id="IPR010897">
    <property type="entry name" value="Spore_II_P"/>
</dbReference>
<sequence length="416" mass="46429">MPRPSRRRRPAIIWFKWSKPSRKPGRAARWKRRLPLAGAPPQETFRPFLPKRFPWTSLSLYGMVLVMAALIFIKVPARTGAAVPVTGPIGTPRQTSWLDRTLHAWQGSSSSFLTWIEDGIPLSRLSQASPRSTVWHVRSVIMTALADISGVRLTSLTGILRMEIPALATVSLPNLPSRTATGVPRLKEQDAVEPGLPGDHQRVWAELGKQPIVGIYQTHSHESFWPSLPKNAPTAYSTDWSKTVVQVGWWLAQDLHSQGVAVVQSRVDNMSQGLLPSYNESYHTAKRLLRWYPTVHILVDIHRSEKPLAETTAKIHGVSTARILLIVGSNKLLPNPYWHQNLELAIHVAHHLAAIAPGILEGDGIDMVPYRYNQQLAPGDLLIEVGGQYNTLAQERYAVNDLARALALVVRDKQYP</sequence>
<proteinExistence type="predicted"/>